<accession>A0A9B0X301</accession>
<reference evidence="3" key="1">
    <citation type="submission" date="2025-08" db="UniProtKB">
        <authorList>
            <consortium name="RefSeq"/>
        </authorList>
    </citation>
    <scope>IDENTIFICATION</scope>
    <source>
        <tissue evidence="3">Spleen</tissue>
    </source>
</reference>
<dbReference type="AlphaFoldDB" id="A0A9B0X301"/>
<feature type="chain" id="PRO_5038691110" evidence="1">
    <location>
        <begin position="21"/>
        <end position="100"/>
    </location>
</feature>
<keyword evidence="2" id="KW-1185">Reference proteome</keyword>
<dbReference type="RefSeq" id="XP_006877321.1">
    <property type="nucleotide sequence ID" value="XM_006877259.1"/>
</dbReference>
<dbReference type="CTD" id="92304"/>
<evidence type="ECO:0000313" key="2">
    <source>
        <dbReference type="Proteomes" id="UP000504623"/>
    </source>
</evidence>
<dbReference type="GO" id="GO:0005615">
    <property type="term" value="C:extracellular space"/>
    <property type="evidence" value="ECO:0007669"/>
    <property type="project" value="InterPro"/>
</dbReference>
<dbReference type="Proteomes" id="UP000504623">
    <property type="component" value="Unplaced"/>
</dbReference>
<evidence type="ECO:0000313" key="3">
    <source>
        <dbReference type="RefSeq" id="XP_006877321.1"/>
    </source>
</evidence>
<dbReference type="Pfam" id="PF20490">
    <property type="entry name" value="SCGB3A"/>
    <property type="match status" value="1"/>
</dbReference>
<dbReference type="PANTHER" id="PTHR34829:SF1">
    <property type="entry name" value="SECRETOGLOBIN FAMILY 3A MEMBER 1"/>
    <property type="match status" value="1"/>
</dbReference>
<dbReference type="InterPro" id="IPR040301">
    <property type="entry name" value="Secretoglobin_3A"/>
</dbReference>
<sequence>MKLAVMFLGLCVALVSHSAAASIISSMLKPVAQPVASIPAAAEAVVNPLLRPFNPLKFMLASMGIPVDHLIEGSKKCVAELGPEAMVALKALLGALTFFG</sequence>
<dbReference type="OrthoDB" id="9449786at2759"/>
<dbReference type="PANTHER" id="PTHR34829">
    <property type="entry name" value="SECRETOGLOBIN FAMILY 3A MEMBER 2"/>
    <property type="match status" value="1"/>
</dbReference>
<dbReference type="GO" id="GO:1901741">
    <property type="term" value="P:positive regulation of myoblast fusion"/>
    <property type="evidence" value="ECO:0007669"/>
    <property type="project" value="TreeGrafter"/>
</dbReference>
<name>A0A9B0X301_CHRAS</name>
<dbReference type="GeneID" id="102840308"/>
<evidence type="ECO:0000256" key="1">
    <source>
        <dbReference type="SAM" id="SignalP"/>
    </source>
</evidence>
<proteinExistence type="predicted"/>
<feature type="signal peptide" evidence="1">
    <location>
        <begin position="1"/>
        <end position="20"/>
    </location>
</feature>
<gene>
    <name evidence="3" type="primary">SCGB3A1</name>
</gene>
<organism evidence="2 3">
    <name type="scientific">Chrysochloris asiatica</name>
    <name type="common">Cape golden mole</name>
    <dbReference type="NCBI Taxonomy" id="185453"/>
    <lineage>
        <taxon>Eukaryota</taxon>
        <taxon>Metazoa</taxon>
        <taxon>Chordata</taxon>
        <taxon>Craniata</taxon>
        <taxon>Vertebrata</taxon>
        <taxon>Euteleostomi</taxon>
        <taxon>Mammalia</taxon>
        <taxon>Eutheria</taxon>
        <taxon>Afrotheria</taxon>
        <taxon>Chrysochloridae</taxon>
        <taxon>Chrysochlorinae</taxon>
        <taxon>Chrysochloris</taxon>
    </lineage>
</organism>
<protein>
    <submittedName>
        <fullName evidence="3">Secretoglobin family 3A member 1</fullName>
    </submittedName>
</protein>
<keyword evidence="1" id="KW-0732">Signal</keyword>